<dbReference type="GO" id="GO:0016740">
    <property type="term" value="F:transferase activity"/>
    <property type="evidence" value="ECO:0007669"/>
    <property type="project" value="UniProtKB-KW"/>
</dbReference>
<dbReference type="InterPro" id="IPR007345">
    <property type="entry name" value="Polysacch_pyruvyl_Trfase"/>
</dbReference>
<dbReference type="EMBL" id="FZRA01000002">
    <property type="protein sequence ID" value="SNU07583.1"/>
    <property type="molecule type" value="Genomic_DNA"/>
</dbReference>
<dbReference type="RefSeq" id="WP_094140731.1">
    <property type="nucleotide sequence ID" value="NZ_FZRA01000002.1"/>
</dbReference>
<accession>A0A239R9L3</accession>
<proteinExistence type="predicted"/>
<keyword evidence="2" id="KW-0808">Transferase</keyword>
<feature type="domain" description="Polysaccharide pyruvyl transferase" evidence="1">
    <location>
        <begin position="14"/>
        <end position="307"/>
    </location>
</feature>
<name>A0A239R9L3_STREI</name>
<evidence type="ECO:0000313" key="3">
    <source>
        <dbReference type="Proteomes" id="UP000214649"/>
    </source>
</evidence>
<dbReference type="Proteomes" id="UP000214649">
    <property type="component" value="Unassembled WGS sequence"/>
</dbReference>
<reference evidence="2 3" key="1">
    <citation type="submission" date="2017-07" db="EMBL/GenBank/DDBJ databases">
        <authorList>
            <person name="Sun Z.S."/>
            <person name="Albrecht U."/>
            <person name="Echele G."/>
            <person name="Lee C.C."/>
        </authorList>
    </citation>
    <scope>NUCLEOTIDE SEQUENCE [LARGE SCALE GENOMIC DNA]</scope>
    <source>
        <strain evidence="2 3">AR3</strain>
    </source>
</reference>
<dbReference type="AlphaFoldDB" id="A0A239R9L3"/>
<sequence>MKKVGIMSMQRIANYGSFLQAYALKQLIEEEGHEVQFVDYHVESPIISSGDEHKNKIVRKINKGLETFKQKVPLSHKISFIKHKQNFSKKYMPLLGISDEMNYNPKLDCLVIGSDEVFNCIQKNTNVGYSLELFGKNNNAEKLITYAASFGNTTLEKLSNYKKIDEIASYLKRFDAISVRDNNSGKIVKELTKAEPLYNLDPVLTYDYMNECDKIPSINIEEKYLILYAYSGRISDAEADWISSYAKQKGLKVYAIGGVQRGANKFIDCSPFEVLAYFKNAEEIITDTFHGTIFSIITHRPFVTLVRKSVGTSYGNEEKLMDLLNRVGLSERATYDVQQSNQIMDKVIDYDKVDLFLSEQRKKAKGYLKKINEGAENENIKD</sequence>
<evidence type="ECO:0000313" key="2">
    <source>
        <dbReference type="EMBL" id="SNU07583.1"/>
    </source>
</evidence>
<dbReference type="Pfam" id="PF04230">
    <property type="entry name" value="PS_pyruv_trans"/>
    <property type="match status" value="1"/>
</dbReference>
<protein>
    <submittedName>
        <fullName evidence="2">Polysaccharide pyruvyl transferase</fullName>
    </submittedName>
</protein>
<organism evidence="2 3">
    <name type="scientific">Streptococcus equinus</name>
    <name type="common">Streptococcus bovis</name>
    <dbReference type="NCBI Taxonomy" id="1335"/>
    <lineage>
        <taxon>Bacteria</taxon>
        <taxon>Bacillati</taxon>
        <taxon>Bacillota</taxon>
        <taxon>Bacilli</taxon>
        <taxon>Lactobacillales</taxon>
        <taxon>Streptococcaceae</taxon>
        <taxon>Streptococcus</taxon>
    </lineage>
</organism>
<evidence type="ECO:0000259" key="1">
    <source>
        <dbReference type="Pfam" id="PF04230"/>
    </source>
</evidence>
<gene>
    <name evidence="2" type="ORF">SAMN05216470_1025</name>
</gene>